<dbReference type="PANTHER" id="PTHR45633">
    <property type="entry name" value="60 KDA HEAT SHOCK PROTEIN, MITOCHONDRIAL"/>
    <property type="match status" value="1"/>
</dbReference>
<dbReference type="InterPro" id="IPR027409">
    <property type="entry name" value="GroEL-like_apical_dom_sf"/>
</dbReference>
<evidence type="ECO:0000313" key="14">
    <source>
        <dbReference type="Proteomes" id="UP001341281"/>
    </source>
</evidence>
<evidence type="ECO:0000256" key="8">
    <source>
        <dbReference type="RuleBase" id="RU000418"/>
    </source>
</evidence>
<comment type="subcellular location">
    <subcellularLocation>
        <location evidence="2">Endoplasmic reticulum</location>
    </subcellularLocation>
    <subcellularLocation>
        <location evidence="1">Nucleus</location>
    </subcellularLocation>
</comment>
<evidence type="ECO:0000256" key="9">
    <source>
        <dbReference type="SAM" id="Coils"/>
    </source>
</evidence>
<dbReference type="InterPro" id="IPR011993">
    <property type="entry name" value="PH-like_dom_sf"/>
</dbReference>
<dbReference type="InterPro" id="IPR001849">
    <property type="entry name" value="PH_domain"/>
</dbReference>
<evidence type="ECO:0000256" key="3">
    <source>
        <dbReference type="ARBA" id="ARBA00006607"/>
    </source>
</evidence>
<evidence type="ECO:0000256" key="5">
    <source>
        <dbReference type="ARBA" id="ARBA00022824"/>
    </source>
</evidence>
<dbReference type="InterPro" id="IPR018370">
    <property type="entry name" value="Chaperonin_Cpn60_CS"/>
</dbReference>
<evidence type="ECO:0000256" key="7">
    <source>
        <dbReference type="ARBA" id="ARBA00023186"/>
    </source>
</evidence>
<accession>A0AAQ3TRM2</accession>
<dbReference type="InterPro" id="IPR001844">
    <property type="entry name" value="Cpn60/GroEL"/>
</dbReference>
<evidence type="ECO:0000259" key="11">
    <source>
        <dbReference type="PROSITE" id="PS50003"/>
    </source>
</evidence>
<keyword evidence="14" id="KW-1185">Reference proteome</keyword>
<gene>
    <name evidence="13" type="ORF">U9M48_026025</name>
</gene>
<dbReference type="PROSITE" id="PS50003">
    <property type="entry name" value="PH_DOMAIN"/>
    <property type="match status" value="1"/>
</dbReference>
<dbReference type="InterPro" id="IPR002423">
    <property type="entry name" value="Cpn60/GroEL/TCP-1"/>
</dbReference>
<dbReference type="PROSITE" id="PS00296">
    <property type="entry name" value="CHAPERONINS_CPN60"/>
    <property type="match status" value="1"/>
</dbReference>
<feature type="region of interest" description="Disordered" evidence="10">
    <location>
        <begin position="189"/>
        <end position="239"/>
    </location>
</feature>
<dbReference type="NCBIfam" id="NF009489">
    <property type="entry name" value="PRK12851.1"/>
    <property type="match status" value="1"/>
</dbReference>
<name>A0AAQ3TRM2_PASNO</name>
<feature type="compositionally biased region" description="Basic and acidic residues" evidence="10">
    <location>
        <begin position="217"/>
        <end position="226"/>
    </location>
</feature>
<evidence type="ECO:0000256" key="4">
    <source>
        <dbReference type="ARBA" id="ARBA00022741"/>
    </source>
</evidence>
<dbReference type="Gene3D" id="3.30.530.20">
    <property type="match status" value="1"/>
</dbReference>
<keyword evidence="9" id="KW-0175">Coiled coil</keyword>
<dbReference type="InterPro" id="IPR023393">
    <property type="entry name" value="START-like_dom_sf"/>
</dbReference>
<feature type="domain" description="PH" evidence="11">
    <location>
        <begin position="51"/>
        <end position="159"/>
    </location>
</feature>
<protein>
    <recommendedName>
        <fullName evidence="15">PH domain-containing protein</fullName>
    </recommendedName>
</protein>
<dbReference type="SUPFAM" id="SSF50729">
    <property type="entry name" value="PH domain-like"/>
    <property type="match status" value="1"/>
</dbReference>
<feature type="domain" description="START" evidence="12">
    <location>
        <begin position="239"/>
        <end position="406"/>
    </location>
</feature>
<dbReference type="Proteomes" id="UP001341281">
    <property type="component" value="Chromosome 05"/>
</dbReference>
<dbReference type="GO" id="GO:0005634">
    <property type="term" value="C:nucleus"/>
    <property type="evidence" value="ECO:0007669"/>
    <property type="project" value="UniProtKB-SubCell"/>
</dbReference>
<comment type="similarity">
    <text evidence="3 8">Belongs to the chaperonin (HSP60) family.</text>
</comment>
<evidence type="ECO:0000256" key="10">
    <source>
        <dbReference type="SAM" id="MobiDB-lite"/>
    </source>
</evidence>
<dbReference type="PROSITE" id="PS50848">
    <property type="entry name" value="START"/>
    <property type="match status" value="1"/>
</dbReference>
<evidence type="ECO:0000256" key="6">
    <source>
        <dbReference type="ARBA" id="ARBA00022840"/>
    </source>
</evidence>
<dbReference type="NCBIfam" id="NF000592">
    <property type="entry name" value="PRK00013.1"/>
    <property type="match status" value="1"/>
</dbReference>
<dbReference type="HAMAP" id="MF_00600">
    <property type="entry name" value="CH60"/>
    <property type="match status" value="1"/>
</dbReference>
<dbReference type="InterPro" id="IPR009769">
    <property type="entry name" value="EDR2_C"/>
</dbReference>
<keyword evidence="6" id="KW-0067">ATP-binding</keyword>
<feature type="compositionally biased region" description="Acidic residues" evidence="10">
    <location>
        <begin position="487"/>
        <end position="496"/>
    </location>
</feature>
<dbReference type="Pfam" id="PF07059">
    <property type="entry name" value="EDR2_C"/>
    <property type="match status" value="1"/>
</dbReference>
<dbReference type="Pfam" id="PF01852">
    <property type="entry name" value="START"/>
    <property type="match status" value="1"/>
</dbReference>
<keyword evidence="5" id="KW-0256">Endoplasmic reticulum</keyword>
<feature type="coiled-coil region" evidence="9">
    <location>
        <begin position="1200"/>
        <end position="1227"/>
    </location>
</feature>
<reference evidence="13 14" key="1">
    <citation type="submission" date="2024-02" db="EMBL/GenBank/DDBJ databases">
        <title>High-quality chromosome-scale genome assembly of Pensacola bahiagrass (Paspalum notatum Flugge var. saurae).</title>
        <authorList>
            <person name="Vega J.M."/>
            <person name="Podio M."/>
            <person name="Orjuela J."/>
            <person name="Siena L.A."/>
            <person name="Pessino S.C."/>
            <person name="Combes M.C."/>
            <person name="Mariac C."/>
            <person name="Albertini E."/>
            <person name="Pupilli F."/>
            <person name="Ortiz J.P.A."/>
            <person name="Leblanc O."/>
        </authorList>
    </citation>
    <scope>NUCLEOTIDE SEQUENCE [LARGE SCALE GENOMIC DNA]</scope>
    <source>
        <strain evidence="13">R1</strain>
        <tissue evidence="13">Leaf</tissue>
    </source>
</reference>
<evidence type="ECO:0008006" key="15">
    <source>
        <dbReference type="Google" id="ProtNLM"/>
    </source>
</evidence>
<evidence type="ECO:0000256" key="2">
    <source>
        <dbReference type="ARBA" id="ARBA00004240"/>
    </source>
</evidence>
<organism evidence="13 14">
    <name type="scientific">Paspalum notatum var. saurae</name>
    <dbReference type="NCBI Taxonomy" id="547442"/>
    <lineage>
        <taxon>Eukaryota</taxon>
        <taxon>Viridiplantae</taxon>
        <taxon>Streptophyta</taxon>
        <taxon>Embryophyta</taxon>
        <taxon>Tracheophyta</taxon>
        <taxon>Spermatophyta</taxon>
        <taxon>Magnoliopsida</taxon>
        <taxon>Liliopsida</taxon>
        <taxon>Poales</taxon>
        <taxon>Poaceae</taxon>
        <taxon>PACMAD clade</taxon>
        <taxon>Panicoideae</taxon>
        <taxon>Andropogonodae</taxon>
        <taxon>Paspaleae</taxon>
        <taxon>Paspalinae</taxon>
        <taxon>Paspalum</taxon>
    </lineage>
</organism>
<dbReference type="SUPFAM" id="SSF48592">
    <property type="entry name" value="GroEL equatorial domain-like"/>
    <property type="match status" value="1"/>
</dbReference>
<dbReference type="GO" id="GO:0008289">
    <property type="term" value="F:lipid binding"/>
    <property type="evidence" value="ECO:0007669"/>
    <property type="project" value="InterPro"/>
</dbReference>
<dbReference type="GO" id="GO:0005783">
    <property type="term" value="C:endoplasmic reticulum"/>
    <property type="evidence" value="ECO:0007669"/>
    <property type="project" value="UniProtKB-SubCell"/>
</dbReference>
<dbReference type="Gene3D" id="2.30.29.30">
    <property type="entry name" value="Pleckstrin-homology domain (PH domain)/Phosphotyrosine-binding domain (PTB)"/>
    <property type="match status" value="1"/>
</dbReference>
<proteinExistence type="inferred from homology"/>
<dbReference type="Pfam" id="PF00169">
    <property type="entry name" value="PH"/>
    <property type="match status" value="1"/>
</dbReference>
<dbReference type="SUPFAM" id="SSF52029">
    <property type="entry name" value="GroEL apical domain-like"/>
    <property type="match status" value="1"/>
</dbReference>
<feature type="compositionally biased region" description="Polar residues" evidence="10">
    <location>
        <begin position="229"/>
        <end position="239"/>
    </location>
</feature>
<dbReference type="SMART" id="SM00234">
    <property type="entry name" value="START"/>
    <property type="match status" value="1"/>
</dbReference>
<dbReference type="Pfam" id="PF00118">
    <property type="entry name" value="Cpn60_TCP1"/>
    <property type="match status" value="1"/>
</dbReference>
<dbReference type="SMART" id="SM00233">
    <property type="entry name" value="PH"/>
    <property type="match status" value="1"/>
</dbReference>
<feature type="compositionally biased region" description="Low complexity" evidence="10">
    <location>
        <begin position="760"/>
        <end position="787"/>
    </location>
</feature>
<dbReference type="Gene3D" id="3.30.260.10">
    <property type="entry name" value="TCP-1-like chaperonin intermediate domain"/>
    <property type="match status" value="1"/>
</dbReference>
<keyword evidence="7" id="KW-0143">Chaperone</keyword>
<dbReference type="InterPro" id="IPR027410">
    <property type="entry name" value="TCP-1-like_intermed_sf"/>
</dbReference>
<dbReference type="GO" id="GO:0005524">
    <property type="term" value="F:ATP binding"/>
    <property type="evidence" value="ECO:0007669"/>
    <property type="project" value="UniProtKB-KW"/>
</dbReference>
<dbReference type="CDD" id="cd00177">
    <property type="entry name" value="START"/>
    <property type="match status" value="1"/>
</dbReference>
<dbReference type="GO" id="GO:0140662">
    <property type="term" value="F:ATP-dependent protein folding chaperone"/>
    <property type="evidence" value="ECO:0007669"/>
    <property type="project" value="InterPro"/>
</dbReference>
<evidence type="ECO:0000313" key="13">
    <source>
        <dbReference type="EMBL" id="WVZ78286.1"/>
    </source>
</evidence>
<dbReference type="Gene3D" id="3.50.7.10">
    <property type="entry name" value="GroEL"/>
    <property type="match status" value="1"/>
</dbReference>
<dbReference type="CDD" id="cd00821">
    <property type="entry name" value="PH"/>
    <property type="match status" value="1"/>
</dbReference>
<feature type="compositionally biased region" description="Basic and acidic residues" evidence="10">
    <location>
        <begin position="457"/>
        <end position="473"/>
    </location>
</feature>
<dbReference type="NCBIfam" id="TIGR02348">
    <property type="entry name" value="GroEL"/>
    <property type="match status" value="1"/>
</dbReference>
<dbReference type="FunFam" id="3.50.7.10:FF:000001">
    <property type="entry name" value="60 kDa chaperonin"/>
    <property type="match status" value="1"/>
</dbReference>
<feature type="region of interest" description="Disordered" evidence="10">
    <location>
        <begin position="757"/>
        <end position="788"/>
    </location>
</feature>
<dbReference type="Gene3D" id="1.10.560.10">
    <property type="entry name" value="GroEL-like equatorial domain"/>
    <property type="match status" value="1"/>
</dbReference>
<dbReference type="NCBIfam" id="NF009488">
    <property type="entry name" value="PRK12850.1"/>
    <property type="match status" value="1"/>
</dbReference>
<dbReference type="CDD" id="cd03344">
    <property type="entry name" value="GroEL"/>
    <property type="match status" value="1"/>
</dbReference>
<dbReference type="InterPro" id="IPR002913">
    <property type="entry name" value="START_lipid-bd_dom"/>
</dbReference>
<sequence length="1547" mass="170187">MPNIMLGSSASRREARSGELPKAAAISLRDAVTKIAAELPNNKASASASAAVRHEGWMVRYGRRKIGRSFFHTRYFVLDSNKLLAYYKKKPKDNMVPLKSLIIDGNCRVEDRGLKTHHGQMIYVLCIYNKKEKEHQITMGAYDIEDAMAWKKKIELIIDQQQDSMTAKNRKAFASMDFDMELGGRFSFSDQDSVAEDDEERPTLTRRTTIGNGPPDSIHDWTKEPDIGASNQNDPIQPSSKKNWRLLRCQNGLRIFEELLDADYLARSCSRAMRAVGVVEATCEAIFGLVMSMDVTRYEWDCSFRHGSLVEEVDGHTAILYHRLQLHWCPRLIWPRDLCYARYWRRNDDGSYVVLFRSIEHPNCGQQRGFVRAFIESGGFKISPLKCRNGRPRTQVQHLMQIDLRGWFLNYSLSFQHHSLLQILNCVAGLREYFSQTDEIHITPRIPVMEAMFDADSEPKNHKPQEADTKAKPSDQGQADNKNMGIIDEESDEDDDYQVPEADIEEDLNKSDTDTKRTDEPPVKIDLSCFSGILHRDPEEKSRNCWTVPDSKIFKVRSKNFPQDKSKIPAASYLMELAAIDWFKDTKRMDNVARQKGCVAQVAAEKGMHTFVVNIQIPGSTQYSLVMYFVTNTLKKGSLLQRFFDGDDEFRSSRLKLIPSVPKGSWIVRQSVGSTPCLLGKAVDCSYVRGPGYLEVDVDIGSSAVANGVLGLVFGVVTTLVVDMAFLIQANTYEELPEQVIGAARLAHVEPATAVVPDLSTTSNASTNESNNGSSSIDDNNSNNAASSEDDYAEANLQIFCSTGAMASTFGGTTSACGIKAALPSGSTPMKHLALVSPSFVPLPRKTARPQRKCSFRVNAAKELHFNKDGSAIRKLQNGVNKLADLVGVTLGPKGRNVVLESKYGSPKIVNDGVTVAKEVRVELEDPVENIGAKLVRQAAAKTNDLAGDGTTTSVVLAQGMITEGVKVVAAGANPVQITRGIEKTAKALVTELQKISKEVEDSELADVAAVSAGNNYEIGNMIAEAMNKVGRQGVVTLEEGKSAESNLYVVEGMQFDRGYISPYFVTDSEKMTVEYENCKLLLVDKRINNARDLITILEDSIRGGYPVLIVAEDVEQEALATLVVNRLRGALKIAAIKAPGFGERKSQYLDDIATLTGGTVIREEVGLSLDKADKEVLGTAAKVVVTKDSTTIVGDGTTQEEVNKRVTQIKNQIEATEQEYEKEKLNERIAKLSGGVAVIQVGAQTETELKEKKLRVEDALNATKAAVEEGIVVGGGCALLRLASKVDAIIETLENDEQKVGAEIVRKSLSYPLKLIAKNAGVNGSVVAEKVLANENPRYGYNAATGNYEDLMAAGIIDPTKVVRCCLEHAASVAKTFITSDAVVVDIKVSEQAPAANPMGGSERFLLVVVLVLLLLPLEDLPYVLEGFVHRLAVACTGLPHEKLPVADHLPGWKAPLMNKAGRLIMVRVVLTATTTIHRLIALDLPKWVIKAIDKRRRGFLWKGQEQANGGNCMVSSDRVQRPLELWGGGGRLLGIHYLEVLGWPY</sequence>
<feature type="region of interest" description="Disordered" evidence="10">
    <location>
        <begin position="456"/>
        <end position="496"/>
    </location>
</feature>
<keyword evidence="4" id="KW-0547">Nucleotide-binding</keyword>
<dbReference type="EMBL" id="CP144749">
    <property type="protein sequence ID" value="WVZ78286.1"/>
    <property type="molecule type" value="Genomic_DNA"/>
</dbReference>
<evidence type="ECO:0000259" key="12">
    <source>
        <dbReference type="PROSITE" id="PS50848"/>
    </source>
</evidence>
<dbReference type="SUPFAM" id="SSF54849">
    <property type="entry name" value="GroEL-intermediate domain like"/>
    <property type="match status" value="1"/>
</dbReference>
<evidence type="ECO:0000256" key="1">
    <source>
        <dbReference type="ARBA" id="ARBA00004123"/>
    </source>
</evidence>
<dbReference type="GO" id="GO:0042026">
    <property type="term" value="P:protein refolding"/>
    <property type="evidence" value="ECO:0007669"/>
    <property type="project" value="InterPro"/>
</dbReference>
<dbReference type="InterPro" id="IPR027413">
    <property type="entry name" value="GROEL-like_equatorial_sf"/>
</dbReference>
<dbReference type="PRINTS" id="PR00298">
    <property type="entry name" value="CHAPERONIN60"/>
</dbReference>
<dbReference type="SUPFAM" id="SSF55961">
    <property type="entry name" value="Bet v1-like"/>
    <property type="match status" value="1"/>
</dbReference>
<dbReference type="NCBIfam" id="NF009487">
    <property type="entry name" value="PRK12849.1"/>
    <property type="match status" value="1"/>
</dbReference>